<dbReference type="Gene3D" id="3.40.50.720">
    <property type="entry name" value="NAD(P)-binding Rossmann-like Domain"/>
    <property type="match status" value="1"/>
</dbReference>
<dbReference type="PRINTS" id="PR00080">
    <property type="entry name" value="SDRFAMILY"/>
</dbReference>
<accession>A0A814S3X6</accession>
<evidence type="ECO:0000256" key="2">
    <source>
        <dbReference type="ARBA" id="ARBA00022857"/>
    </source>
</evidence>
<proteinExistence type="inferred from homology"/>
<comment type="caution">
    <text evidence="5">The sequence shown here is derived from an EMBL/GenBank/DDBJ whole genome shotgun (WGS) entry which is preliminary data.</text>
</comment>
<evidence type="ECO:0000256" key="4">
    <source>
        <dbReference type="RuleBase" id="RU000363"/>
    </source>
</evidence>
<evidence type="ECO:0000313" key="6">
    <source>
        <dbReference type="Proteomes" id="UP000663852"/>
    </source>
</evidence>
<evidence type="ECO:0000256" key="3">
    <source>
        <dbReference type="ARBA" id="ARBA00023002"/>
    </source>
</evidence>
<name>A0A814S3X6_ADIRI</name>
<dbReference type="EMBL" id="CAJNOJ010000114">
    <property type="protein sequence ID" value="CAF1141182.1"/>
    <property type="molecule type" value="Genomic_DNA"/>
</dbReference>
<keyword evidence="2" id="KW-0521">NADP</keyword>
<dbReference type="SUPFAM" id="SSF51735">
    <property type="entry name" value="NAD(P)-binding Rossmann-fold domains"/>
    <property type="match status" value="1"/>
</dbReference>
<dbReference type="Proteomes" id="UP000663852">
    <property type="component" value="Unassembled WGS sequence"/>
</dbReference>
<gene>
    <name evidence="5" type="ORF">EDS130_LOCUS22100</name>
</gene>
<dbReference type="AlphaFoldDB" id="A0A814S3X6"/>
<organism evidence="5 6">
    <name type="scientific">Adineta ricciae</name>
    <name type="common">Rotifer</name>
    <dbReference type="NCBI Taxonomy" id="249248"/>
    <lineage>
        <taxon>Eukaryota</taxon>
        <taxon>Metazoa</taxon>
        <taxon>Spiralia</taxon>
        <taxon>Gnathifera</taxon>
        <taxon>Rotifera</taxon>
        <taxon>Eurotatoria</taxon>
        <taxon>Bdelloidea</taxon>
        <taxon>Adinetida</taxon>
        <taxon>Adinetidae</taxon>
        <taxon>Adineta</taxon>
    </lineage>
</organism>
<comment type="similarity">
    <text evidence="1 4">Belongs to the short-chain dehydrogenases/reductases (SDR) family.</text>
</comment>
<dbReference type="PANTHER" id="PTHR43963">
    <property type="entry name" value="CARBONYL REDUCTASE 1-RELATED"/>
    <property type="match status" value="1"/>
</dbReference>
<evidence type="ECO:0000256" key="1">
    <source>
        <dbReference type="ARBA" id="ARBA00006484"/>
    </source>
</evidence>
<protein>
    <submittedName>
        <fullName evidence="5">Uncharacterized protein</fullName>
    </submittedName>
</protein>
<dbReference type="PRINTS" id="PR00081">
    <property type="entry name" value="GDHRDH"/>
</dbReference>
<keyword evidence="3" id="KW-0560">Oxidoreductase</keyword>
<reference evidence="5" key="1">
    <citation type="submission" date="2021-02" db="EMBL/GenBank/DDBJ databases">
        <authorList>
            <person name="Nowell W R."/>
        </authorList>
    </citation>
    <scope>NUCLEOTIDE SEQUENCE</scope>
</reference>
<dbReference type="Pfam" id="PF00106">
    <property type="entry name" value="adh_short"/>
    <property type="match status" value="1"/>
</dbReference>
<evidence type="ECO:0000313" key="5">
    <source>
        <dbReference type="EMBL" id="CAF1141182.1"/>
    </source>
</evidence>
<dbReference type="InterPro" id="IPR036291">
    <property type="entry name" value="NAD(P)-bd_dom_sf"/>
</dbReference>
<dbReference type="PANTHER" id="PTHR43963:SF6">
    <property type="entry name" value="CHAIN DEHYDROGENASE FAMILY PROTEIN, PUTATIVE (AFU_ORTHOLOGUE AFUA_3G15350)-RELATED"/>
    <property type="match status" value="1"/>
</dbReference>
<dbReference type="OrthoDB" id="7289984at2759"/>
<sequence>MFSQRVFLVTGGNRGIGFEIVKKLAVSHPNDLILLGSRDQTRGEDALVQLGSPSNVKVVQVDTSSTASIEQVRQEIENKYNGHLDVLINNAGIAPNGKSSRELKDIFNTNFYGVRHMNDTMASILRDNGRIVNVSSEAALLSITHCSSDLKARFLNPNLTETELVELFEPLFKAVEEGKDPDTVGFDPIEYPGLRDAYLVYYAASKLGVTVLSRLEARDWDKNYSTKNVIISSVCPGFCSTDLNNKAEGARPPELGADSILHCVYTENLENGQFWRDGKKLSLEMDEQRKKNYARTVKIVSRDIAYQCDIPTLKTMLKCEQIIVPNTI</sequence>
<dbReference type="GO" id="GO:0016491">
    <property type="term" value="F:oxidoreductase activity"/>
    <property type="evidence" value="ECO:0007669"/>
    <property type="project" value="UniProtKB-KW"/>
</dbReference>
<dbReference type="InterPro" id="IPR002347">
    <property type="entry name" value="SDR_fam"/>
</dbReference>